<evidence type="ECO:0000256" key="1">
    <source>
        <dbReference type="ARBA" id="ARBA00004412"/>
    </source>
</evidence>
<evidence type="ECO:0000256" key="3">
    <source>
        <dbReference type="ARBA" id="ARBA00004603"/>
    </source>
</evidence>
<evidence type="ECO:0000256" key="16">
    <source>
        <dbReference type="ARBA" id="ARBA00042594"/>
    </source>
</evidence>
<comment type="similarity">
    <text evidence="5">Belongs to the apolipoprotein A1/A4/E family.</text>
</comment>
<dbReference type="GO" id="GO:0005794">
    <property type="term" value="C:Golgi apparatus"/>
    <property type="evidence" value="ECO:0007669"/>
    <property type="project" value="UniProtKB-SubCell"/>
</dbReference>
<dbReference type="InterPro" id="IPR000074">
    <property type="entry name" value="ApoA_E"/>
</dbReference>
<keyword evidence="21" id="KW-1185">Reference proteome</keyword>
<keyword evidence="12" id="KW-0333">Golgi apparatus</keyword>
<dbReference type="GO" id="GO:0042157">
    <property type="term" value="P:lipoprotein metabolic process"/>
    <property type="evidence" value="ECO:0007669"/>
    <property type="project" value="InterPro"/>
</dbReference>
<dbReference type="GO" id="GO:0005769">
    <property type="term" value="C:early endosome"/>
    <property type="evidence" value="ECO:0007669"/>
    <property type="project" value="UniProtKB-SubCell"/>
</dbReference>
<dbReference type="GO" id="GO:0005770">
    <property type="term" value="C:late endosome"/>
    <property type="evidence" value="ECO:0007669"/>
    <property type="project" value="UniProtKB-SubCell"/>
</dbReference>
<protein>
    <recommendedName>
        <fullName evidence="15">Apolipoprotein A-V</fullName>
    </recommendedName>
    <alternativeName>
        <fullName evidence="16">Apolipoprotein A5</fullName>
    </alternativeName>
</protein>
<comment type="subcellular location">
    <subcellularLocation>
        <location evidence="1">Early endosome</location>
    </subcellularLocation>
    <subcellularLocation>
        <location evidence="2">Golgi apparatus</location>
        <location evidence="2">trans-Golgi network</location>
    </subcellularLocation>
    <subcellularLocation>
        <location evidence="3">Late endosome</location>
    </subcellularLocation>
    <subcellularLocation>
        <location evidence="4">Secreted</location>
    </subcellularLocation>
</comment>
<keyword evidence="8" id="KW-0964">Secreted</keyword>
<dbReference type="Pfam" id="PF01442">
    <property type="entry name" value="Apolipoprotein"/>
    <property type="match status" value="1"/>
</dbReference>
<dbReference type="Gene3D" id="1.20.5.1230">
    <property type="entry name" value="Apolipoprotein A-I"/>
    <property type="match status" value="1"/>
</dbReference>
<dbReference type="STRING" id="128390.A0A091V783"/>
<dbReference type="eggNOG" id="KOG2703">
    <property type="taxonomic scope" value="Eukaryota"/>
</dbReference>
<dbReference type="GO" id="GO:0033344">
    <property type="term" value="P:cholesterol efflux"/>
    <property type="evidence" value="ECO:0007669"/>
    <property type="project" value="TreeGrafter"/>
</dbReference>
<feature type="region of interest" description="Disordered" evidence="19">
    <location>
        <begin position="1"/>
        <end position="32"/>
    </location>
</feature>
<dbReference type="Proteomes" id="UP000053283">
    <property type="component" value="Unassembled WGS sequence"/>
</dbReference>
<gene>
    <name evidence="20" type="ORF">Y956_13106</name>
</gene>
<dbReference type="PANTHER" id="PTHR18976">
    <property type="entry name" value="APOLIPOPROTEIN"/>
    <property type="match status" value="1"/>
</dbReference>
<dbReference type="InterPro" id="IPR050163">
    <property type="entry name" value="Apolipoprotein_A1/A4/E"/>
</dbReference>
<dbReference type="GO" id="GO:0120020">
    <property type="term" value="F:cholesterol transfer activity"/>
    <property type="evidence" value="ECO:0007669"/>
    <property type="project" value="TreeGrafter"/>
</dbReference>
<comment type="function">
    <text evidence="17">Minor apolipoprotein mainly associated with HDL and to a lesser extent with VLDL. May also be associated with chylomicrons. Important determinant of plasma triglyceride (TG) levels by both being a potent stimulator of apo-CII lipoprotein lipase (LPL) TG hydrolysis and an inhibitor of the hepatic VLDL-TG production rate (without affecting the VLDL-apoB production rate). Activates poorly lecithin:cholesterol acyltransferase (LCAT) and does not enhance efflux of cholesterol from macrophages. Binds heparin.</text>
</comment>
<dbReference type="PANTHER" id="PTHR18976:SF13">
    <property type="entry name" value="APOLIPOPROTEIN A-V"/>
    <property type="match status" value="1"/>
</dbReference>
<dbReference type="EMBL" id="KL410728">
    <property type="protein sequence ID" value="KFQ98903.1"/>
    <property type="molecule type" value="Genomic_DNA"/>
</dbReference>
<keyword evidence="9" id="KW-0597">Phosphoprotein</keyword>
<evidence type="ECO:0000256" key="8">
    <source>
        <dbReference type="ARBA" id="ARBA00022525"/>
    </source>
</evidence>
<evidence type="ECO:0000256" key="13">
    <source>
        <dbReference type="ARBA" id="ARBA00023055"/>
    </source>
</evidence>
<accession>A0A091V783</accession>
<evidence type="ECO:0000256" key="5">
    <source>
        <dbReference type="ARBA" id="ARBA00008788"/>
    </source>
</evidence>
<dbReference type="GO" id="GO:0008203">
    <property type="term" value="P:cholesterol metabolic process"/>
    <property type="evidence" value="ECO:0007669"/>
    <property type="project" value="TreeGrafter"/>
</dbReference>
<evidence type="ECO:0000256" key="18">
    <source>
        <dbReference type="ARBA" id="ARBA00046669"/>
    </source>
</evidence>
<evidence type="ECO:0000256" key="19">
    <source>
        <dbReference type="SAM" id="MobiDB-lite"/>
    </source>
</evidence>
<evidence type="ECO:0000256" key="14">
    <source>
        <dbReference type="ARBA" id="ARBA00023313"/>
    </source>
</evidence>
<keyword evidence="11" id="KW-0967">Endosome</keyword>
<dbReference type="GO" id="GO:0034364">
    <property type="term" value="C:high-density lipoprotein particle"/>
    <property type="evidence" value="ECO:0007669"/>
    <property type="project" value="TreeGrafter"/>
</dbReference>
<name>A0A091V783_NIPNI</name>
<feature type="non-terminal residue" evidence="20">
    <location>
        <position position="143"/>
    </location>
</feature>
<evidence type="ECO:0000256" key="17">
    <source>
        <dbReference type="ARBA" id="ARBA00046248"/>
    </source>
</evidence>
<keyword evidence="14" id="KW-0850">VLDL</keyword>
<dbReference type="GO" id="GO:1903561">
    <property type="term" value="C:extracellular vesicle"/>
    <property type="evidence" value="ECO:0007669"/>
    <property type="project" value="TreeGrafter"/>
</dbReference>
<dbReference type="GO" id="GO:0042627">
    <property type="term" value="C:chylomicron"/>
    <property type="evidence" value="ECO:0007669"/>
    <property type="project" value="UniProtKB-KW"/>
</dbReference>
<dbReference type="AlphaFoldDB" id="A0A091V783"/>
<evidence type="ECO:0000256" key="10">
    <source>
        <dbReference type="ARBA" id="ARBA00022729"/>
    </source>
</evidence>
<reference evidence="20 21" key="1">
    <citation type="submission" date="2014-04" db="EMBL/GenBank/DDBJ databases">
        <title>Genome evolution of avian class.</title>
        <authorList>
            <person name="Zhang G."/>
            <person name="Li C."/>
        </authorList>
    </citation>
    <scope>NUCLEOTIDE SEQUENCE [LARGE SCALE GENOMIC DNA]</scope>
    <source>
        <strain evidence="20">BGI_Y956</strain>
    </source>
</reference>
<dbReference type="GO" id="GO:0060228">
    <property type="term" value="F:phosphatidylcholine-sterol O-acyltransferase activator activity"/>
    <property type="evidence" value="ECO:0007669"/>
    <property type="project" value="TreeGrafter"/>
</dbReference>
<evidence type="ECO:0000313" key="21">
    <source>
        <dbReference type="Proteomes" id="UP000053283"/>
    </source>
</evidence>
<keyword evidence="20" id="KW-0449">Lipoprotein</keyword>
<dbReference type="SUPFAM" id="SSF58113">
    <property type="entry name" value="Apolipoprotein A-I"/>
    <property type="match status" value="1"/>
</dbReference>
<evidence type="ECO:0000256" key="11">
    <source>
        <dbReference type="ARBA" id="ARBA00022753"/>
    </source>
</evidence>
<dbReference type="GO" id="GO:0005543">
    <property type="term" value="F:phospholipid binding"/>
    <property type="evidence" value="ECO:0007669"/>
    <property type="project" value="TreeGrafter"/>
</dbReference>
<evidence type="ECO:0000256" key="6">
    <source>
        <dbReference type="ARBA" id="ARBA00022448"/>
    </source>
</evidence>
<evidence type="ECO:0000256" key="12">
    <source>
        <dbReference type="ARBA" id="ARBA00023034"/>
    </source>
</evidence>
<dbReference type="GO" id="GO:0055090">
    <property type="term" value="P:acylglycerol homeostasis"/>
    <property type="evidence" value="ECO:0007669"/>
    <property type="project" value="TreeGrafter"/>
</dbReference>
<evidence type="ECO:0000256" key="4">
    <source>
        <dbReference type="ARBA" id="ARBA00004613"/>
    </source>
</evidence>
<keyword evidence="7" id="KW-0162">Chylomicron</keyword>
<evidence type="ECO:0000256" key="7">
    <source>
        <dbReference type="ARBA" id="ARBA00022513"/>
    </source>
</evidence>
<evidence type="ECO:0000313" key="20">
    <source>
        <dbReference type="EMBL" id="KFQ98903.1"/>
    </source>
</evidence>
<evidence type="ECO:0000256" key="2">
    <source>
        <dbReference type="ARBA" id="ARBA00004601"/>
    </source>
</evidence>
<sequence length="143" mass="16455">NQKESARDGAGYAGNLLEKPAPLDRGLQPRLSHDSDGLRKLIRKELESLRVKLSPYVDEVHHKVGKHLEDLRYRLQPFTEELLDQVSLKARELRRQLTPSREATAQLLEGAEEVQLFTAHYADELAFHADQAKDIFRPYSERL</sequence>
<evidence type="ECO:0000256" key="9">
    <source>
        <dbReference type="ARBA" id="ARBA00022553"/>
    </source>
</evidence>
<feature type="non-terminal residue" evidence="20">
    <location>
        <position position="1"/>
    </location>
</feature>
<keyword evidence="6" id="KW-0813">Transport</keyword>
<dbReference type="GO" id="GO:0034361">
    <property type="term" value="C:very-low-density lipoprotein particle"/>
    <property type="evidence" value="ECO:0007669"/>
    <property type="project" value="UniProtKB-KW"/>
</dbReference>
<dbReference type="GO" id="GO:0033700">
    <property type="term" value="P:phospholipid efflux"/>
    <property type="evidence" value="ECO:0007669"/>
    <property type="project" value="TreeGrafter"/>
</dbReference>
<proteinExistence type="inferred from homology"/>
<keyword evidence="13" id="KW-0445">Lipid transport</keyword>
<comment type="subunit">
    <text evidence="18">Interacts with GPIHBP1. Interacts with SORL1; this interaction leads to APOA5 internalization and sorting either to lysosomes and degradation, or to the trans-Golgi network.</text>
</comment>
<organism evidence="20 21">
    <name type="scientific">Nipponia nippon</name>
    <name type="common">Crested ibis</name>
    <name type="synonym">Ibis nippon</name>
    <dbReference type="NCBI Taxonomy" id="128390"/>
    <lineage>
        <taxon>Eukaryota</taxon>
        <taxon>Metazoa</taxon>
        <taxon>Chordata</taxon>
        <taxon>Craniata</taxon>
        <taxon>Vertebrata</taxon>
        <taxon>Euteleostomi</taxon>
        <taxon>Archelosauria</taxon>
        <taxon>Archosauria</taxon>
        <taxon>Dinosauria</taxon>
        <taxon>Saurischia</taxon>
        <taxon>Theropoda</taxon>
        <taxon>Coelurosauria</taxon>
        <taxon>Aves</taxon>
        <taxon>Neognathae</taxon>
        <taxon>Neoaves</taxon>
        <taxon>Aequornithes</taxon>
        <taxon>Pelecaniformes</taxon>
        <taxon>Threskiornithidae</taxon>
        <taxon>Nipponia</taxon>
    </lineage>
</organism>
<evidence type="ECO:0000256" key="15">
    <source>
        <dbReference type="ARBA" id="ARBA00040758"/>
    </source>
</evidence>
<keyword evidence="10" id="KW-0732">Signal</keyword>